<keyword evidence="6" id="KW-1003">Cell membrane</keyword>
<dbReference type="GO" id="GO:0006099">
    <property type="term" value="P:tricarboxylic acid cycle"/>
    <property type="evidence" value="ECO:0007669"/>
    <property type="project" value="UniProtKB-UniPathway"/>
</dbReference>
<keyword evidence="13 16" id="KW-1133">Transmembrane helix</keyword>
<keyword evidence="12" id="KW-0249">Electron transport</keyword>
<evidence type="ECO:0000256" key="9">
    <source>
        <dbReference type="ARBA" id="ARBA00022617"/>
    </source>
</evidence>
<reference evidence="17" key="1">
    <citation type="submission" date="2018-06" db="EMBL/GenBank/DDBJ databases">
        <authorList>
            <person name="Zhirakovskaya E."/>
        </authorList>
    </citation>
    <scope>NUCLEOTIDE SEQUENCE</scope>
</reference>
<feature type="transmembrane region" description="Helical" evidence="16">
    <location>
        <begin position="12"/>
        <end position="34"/>
    </location>
</feature>
<dbReference type="PIRSF" id="PIRSF000169">
    <property type="entry name" value="SDH_D"/>
    <property type="match status" value="1"/>
</dbReference>
<keyword evidence="5" id="KW-0813">Transport</keyword>
<feature type="transmembrane region" description="Helical" evidence="16">
    <location>
        <begin position="86"/>
        <end position="108"/>
    </location>
</feature>
<evidence type="ECO:0000256" key="12">
    <source>
        <dbReference type="ARBA" id="ARBA00022982"/>
    </source>
</evidence>
<comment type="pathway">
    <text evidence="4">Carbohydrate metabolism; tricarboxylic acid cycle.</text>
</comment>
<evidence type="ECO:0000256" key="2">
    <source>
        <dbReference type="ARBA" id="ARBA00004050"/>
    </source>
</evidence>
<evidence type="ECO:0000256" key="14">
    <source>
        <dbReference type="ARBA" id="ARBA00023004"/>
    </source>
</evidence>
<keyword evidence="11" id="KW-0479">Metal-binding</keyword>
<dbReference type="GO" id="GO:0009055">
    <property type="term" value="F:electron transfer activity"/>
    <property type="evidence" value="ECO:0007669"/>
    <property type="project" value="TreeGrafter"/>
</dbReference>
<name>A0A3B0ZL98_9ZZZZ</name>
<dbReference type="CDD" id="cd03494">
    <property type="entry name" value="SQR_TypeC_SdhD"/>
    <property type="match status" value="1"/>
</dbReference>
<dbReference type="PANTHER" id="PTHR38689">
    <property type="entry name" value="SUCCINATE DEHYDROGENASE HYDROPHOBIC MEMBRANE ANCHOR SUBUNIT"/>
    <property type="match status" value="1"/>
</dbReference>
<keyword evidence="9" id="KW-0349">Heme</keyword>
<comment type="function">
    <text evidence="2">Membrane-anchoring subunit of succinate dehydrogenase (SDH).</text>
</comment>
<keyword evidence="8" id="KW-0816">Tricarboxylic acid cycle</keyword>
<dbReference type="InterPro" id="IPR014312">
    <property type="entry name" value="Succ_DH_anchor"/>
</dbReference>
<evidence type="ECO:0000256" key="15">
    <source>
        <dbReference type="ARBA" id="ARBA00023136"/>
    </source>
</evidence>
<dbReference type="GO" id="GO:0046872">
    <property type="term" value="F:metal ion binding"/>
    <property type="evidence" value="ECO:0007669"/>
    <property type="project" value="UniProtKB-KW"/>
</dbReference>
<evidence type="ECO:0000256" key="1">
    <source>
        <dbReference type="ARBA" id="ARBA00001971"/>
    </source>
</evidence>
<evidence type="ECO:0000313" key="17">
    <source>
        <dbReference type="EMBL" id="VAW89013.1"/>
    </source>
</evidence>
<sequence length="112" mass="12778">MSRKSIGLRTWLIQRLSAVYMLLFVVCFAIYFAICTPSSYLEWRTMMANSFVGITTTLFFLSLLTHAWVGMRDVIMDYIHIDGLRLTLLTCIGFALLGTAIWVMKILLTVSV</sequence>
<keyword evidence="15 16" id="KW-0472">Membrane</keyword>
<keyword evidence="7" id="KW-0997">Cell inner membrane</keyword>
<protein>
    <submittedName>
        <fullName evidence="17">Succinate dehydrogenase hydrophobic membrane anchor protein</fullName>
    </submittedName>
</protein>
<evidence type="ECO:0000256" key="6">
    <source>
        <dbReference type="ARBA" id="ARBA00022475"/>
    </source>
</evidence>
<dbReference type="InterPro" id="IPR034804">
    <property type="entry name" value="SQR/QFR_C/D"/>
</dbReference>
<evidence type="ECO:0000256" key="16">
    <source>
        <dbReference type="SAM" id="Phobius"/>
    </source>
</evidence>
<comment type="cofactor">
    <cofactor evidence="1">
        <name>heme</name>
        <dbReference type="ChEBI" id="CHEBI:30413"/>
    </cofactor>
</comment>
<dbReference type="GO" id="GO:0017004">
    <property type="term" value="P:cytochrome complex assembly"/>
    <property type="evidence" value="ECO:0007669"/>
    <property type="project" value="TreeGrafter"/>
</dbReference>
<gene>
    <name evidence="17" type="ORF">MNBD_GAMMA17-1045</name>
</gene>
<dbReference type="Gene3D" id="1.20.1300.10">
    <property type="entry name" value="Fumarate reductase/succinate dehydrogenase, transmembrane subunit"/>
    <property type="match status" value="1"/>
</dbReference>
<dbReference type="Pfam" id="PF01127">
    <property type="entry name" value="Sdh_cyt"/>
    <property type="match status" value="1"/>
</dbReference>
<evidence type="ECO:0000256" key="5">
    <source>
        <dbReference type="ARBA" id="ARBA00022448"/>
    </source>
</evidence>
<keyword evidence="14" id="KW-0408">Iron</keyword>
<evidence type="ECO:0000256" key="13">
    <source>
        <dbReference type="ARBA" id="ARBA00022989"/>
    </source>
</evidence>
<evidence type="ECO:0000256" key="7">
    <source>
        <dbReference type="ARBA" id="ARBA00022519"/>
    </source>
</evidence>
<proteinExistence type="predicted"/>
<evidence type="ECO:0000256" key="8">
    <source>
        <dbReference type="ARBA" id="ARBA00022532"/>
    </source>
</evidence>
<dbReference type="SUPFAM" id="SSF81343">
    <property type="entry name" value="Fumarate reductase respiratory complex transmembrane subunits"/>
    <property type="match status" value="1"/>
</dbReference>
<dbReference type="InterPro" id="IPR000701">
    <property type="entry name" value="SuccDH_FuR_B_TM-su"/>
</dbReference>
<accession>A0A3B0ZL98</accession>
<evidence type="ECO:0000256" key="4">
    <source>
        <dbReference type="ARBA" id="ARBA00005163"/>
    </source>
</evidence>
<keyword evidence="10 16" id="KW-0812">Transmembrane</keyword>
<dbReference type="GO" id="GO:0020037">
    <property type="term" value="F:heme binding"/>
    <property type="evidence" value="ECO:0007669"/>
    <property type="project" value="InterPro"/>
</dbReference>
<organism evidence="17">
    <name type="scientific">hydrothermal vent metagenome</name>
    <dbReference type="NCBI Taxonomy" id="652676"/>
    <lineage>
        <taxon>unclassified sequences</taxon>
        <taxon>metagenomes</taxon>
        <taxon>ecological metagenomes</taxon>
    </lineage>
</organism>
<feature type="transmembrane region" description="Helical" evidence="16">
    <location>
        <begin position="46"/>
        <end position="65"/>
    </location>
</feature>
<dbReference type="AlphaFoldDB" id="A0A3B0ZL98"/>
<comment type="subcellular location">
    <subcellularLocation>
        <location evidence="3">Cell inner membrane</location>
        <topology evidence="3">Multi-pass membrane protein</topology>
    </subcellularLocation>
</comment>
<dbReference type="EMBL" id="UOFQ01000116">
    <property type="protein sequence ID" value="VAW89013.1"/>
    <property type="molecule type" value="Genomic_DNA"/>
</dbReference>
<dbReference type="NCBIfam" id="TIGR02968">
    <property type="entry name" value="succ_dehyd_anc"/>
    <property type="match status" value="1"/>
</dbReference>
<dbReference type="PANTHER" id="PTHR38689:SF1">
    <property type="entry name" value="SUCCINATE DEHYDROGENASE HYDROPHOBIC MEMBRANE ANCHOR SUBUNIT"/>
    <property type="match status" value="1"/>
</dbReference>
<evidence type="ECO:0000256" key="3">
    <source>
        <dbReference type="ARBA" id="ARBA00004429"/>
    </source>
</evidence>
<evidence type="ECO:0000256" key="10">
    <source>
        <dbReference type="ARBA" id="ARBA00022692"/>
    </source>
</evidence>
<evidence type="ECO:0000256" key="11">
    <source>
        <dbReference type="ARBA" id="ARBA00022723"/>
    </source>
</evidence>
<dbReference type="GO" id="GO:0005886">
    <property type="term" value="C:plasma membrane"/>
    <property type="evidence" value="ECO:0007669"/>
    <property type="project" value="UniProtKB-SubCell"/>
</dbReference>
<dbReference type="UniPathway" id="UPA00223"/>